<accession>A0A1X7GI67</accession>
<dbReference type="STRING" id="941907.SAMN06295910_1814"/>
<keyword evidence="1" id="KW-0472">Membrane</keyword>
<sequence>MANEGDHGMDMPAHERSYELFYVLMKWGTIISFVVAMFVVFVLIA</sequence>
<feature type="domain" description="Cytochrome c oxidase subunit IV bacterial aa3 type" evidence="2">
    <location>
        <begin position="8"/>
        <end position="42"/>
    </location>
</feature>
<keyword evidence="1" id="KW-1133">Transmembrane helix</keyword>
<gene>
    <name evidence="3" type="ORF">SAMN06295910_1814</name>
</gene>
<dbReference type="Pfam" id="PF07835">
    <property type="entry name" value="COX4_pro_2"/>
    <property type="match status" value="1"/>
</dbReference>
<reference evidence="4" key="1">
    <citation type="submission" date="2017-04" db="EMBL/GenBank/DDBJ databases">
        <authorList>
            <person name="Varghese N."/>
            <person name="Submissions S."/>
        </authorList>
    </citation>
    <scope>NUCLEOTIDE SEQUENCE [LARGE SCALE GENOMIC DNA]</scope>
    <source>
        <strain evidence="4">Dd16</strain>
    </source>
</reference>
<dbReference type="Proteomes" id="UP000192934">
    <property type="component" value="Chromosome I"/>
</dbReference>
<evidence type="ECO:0000313" key="4">
    <source>
        <dbReference type="Proteomes" id="UP000192934"/>
    </source>
</evidence>
<name>A0A1X7GI67_9SPHN</name>
<organism evidence="3 4">
    <name type="scientific">Allosphingosinicella indica</name>
    <dbReference type="NCBI Taxonomy" id="941907"/>
    <lineage>
        <taxon>Bacteria</taxon>
        <taxon>Pseudomonadati</taxon>
        <taxon>Pseudomonadota</taxon>
        <taxon>Alphaproteobacteria</taxon>
        <taxon>Sphingomonadales</taxon>
        <taxon>Sphingomonadaceae</taxon>
        <taxon>Allosphingosinicella</taxon>
    </lineage>
</organism>
<dbReference type="Gene3D" id="1.20.5.160">
    <property type="entry name" value="Bacterial aa3 type cytochrome c oxidase subunit IV"/>
    <property type="match status" value="1"/>
</dbReference>
<dbReference type="InterPro" id="IPR036596">
    <property type="entry name" value="Cyt-C_aa3_sf"/>
</dbReference>
<evidence type="ECO:0000256" key="1">
    <source>
        <dbReference type="SAM" id="Phobius"/>
    </source>
</evidence>
<dbReference type="EMBL" id="LT840185">
    <property type="protein sequence ID" value="SMF70145.1"/>
    <property type="molecule type" value="Genomic_DNA"/>
</dbReference>
<keyword evidence="1" id="KW-0812">Transmembrane</keyword>
<dbReference type="RefSeq" id="WP_082068401.1">
    <property type="nucleotide sequence ID" value="NZ_LT840185.1"/>
</dbReference>
<dbReference type="SUPFAM" id="SSF81469">
    <property type="entry name" value="Bacterial aa3 type cytochrome c oxidase subunit IV"/>
    <property type="match status" value="1"/>
</dbReference>
<dbReference type="AlphaFoldDB" id="A0A1X7GI67"/>
<feature type="transmembrane region" description="Helical" evidence="1">
    <location>
        <begin position="20"/>
        <end position="44"/>
    </location>
</feature>
<proteinExistence type="predicted"/>
<keyword evidence="4" id="KW-1185">Reference proteome</keyword>
<dbReference type="InterPro" id="IPR012422">
    <property type="entry name" value="Cyt_c_oxidase_su4_bac-aa3"/>
</dbReference>
<protein>
    <submittedName>
        <fullName evidence="3">Aa3 type cytochrome c oxidase subunit IV</fullName>
    </submittedName>
</protein>
<evidence type="ECO:0000259" key="2">
    <source>
        <dbReference type="Pfam" id="PF07835"/>
    </source>
</evidence>
<evidence type="ECO:0000313" key="3">
    <source>
        <dbReference type="EMBL" id="SMF70145.1"/>
    </source>
</evidence>
<dbReference type="OrthoDB" id="7577954at2"/>